<comment type="similarity">
    <text evidence="2">Belongs to the major facilitator superfamily. Proton-dependent oligopeptide transporter (POT/PTR) (TC 2.A.17) family.</text>
</comment>
<feature type="transmembrane region" description="Helical" evidence="8">
    <location>
        <begin position="167"/>
        <end position="185"/>
    </location>
</feature>
<dbReference type="InterPro" id="IPR036259">
    <property type="entry name" value="MFS_trans_sf"/>
</dbReference>
<keyword evidence="4 8" id="KW-0812">Transmembrane</keyword>
<evidence type="ECO:0000256" key="3">
    <source>
        <dbReference type="ARBA" id="ARBA00022448"/>
    </source>
</evidence>
<dbReference type="PANTHER" id="PTHR11654">
    <property type="entry name" value="OLIGOPEPTIDE TRANSPORTER-RELATED"/>
    <property type="match status" value="1"/>
</dbReference>
<dbReference type="GeneID" id="30999875"/>
<comment type="caution">
    <text evidence="9">The sequence shown here is derived from an EMBL/GenBank/DDBJ whole genome shotgun (WGS) entry which is preliminary data.</text>
</comment>
<dbReference type="Proteomes" id="UP000214365">
    <property type="component" value="Unassembled WGS sequence"/>
</dbReference>
<dbReference type="GO" id="GO:0005886">
    <property type="term" value="C:plasma membrane"/>
    <property type="evidence" value="ECO:0007669"/>
    <property type="project" value="UniProtKB-ARBA"/>
</dbReference>
<proteinExistence type="inferred from homology"/>
<feature type="transmembrane region" description="Helical" evidence="8">
    <location>
        <begin position="504"/>
        <end position="526"/>
    </location>
</feature>
<evidence type="ECO:0000256" key="6">
    <source>
        <dbReference type="ARBA" id="ARBA00023136"/>
    </source>
</evidence>
<dbReference type="AlphaFoldDB" id="A0A225ASM8"/>
<feature type="transmembrane region" description="Helical" evidence="8">
    <location>
        <begin position="468"/>
        <end position="492"/>
    </location>
</feature>
<evidence type="ECO:0000256" key="5">
    <source>
        <dbReference type="ARBA" id="ARBA00022989"/>
    </source>
</evidence>
<dbReference type="InterPro" id="IPR000109">
    <property type="entry name" value="POT_fam"/>
</dbReference>
<feature type="transmembrane region" description="Helical" evidence="8">
    <location>
        <begin position="532"/>
        <end position="554"/>
    </location>
</feature>
<feature type="transmembrane region" description="Helical" evidence="8">
    <location>
        <begin position="252"/>
        <end position="274"/>
    </location>
</feature>
<reference evidence="9 10" key="1">
    <citation type="submission" date="2015-06" db="EMBL/GenBank/DDBJ databases">
        <title>Talaromyces atroroseus IBT 11181 draft genome.</title>
        <authorList>
            <person name="Rasmussen K.B."/>
            <person name="Rasmussen S."/>
            <person name="Petersen B."/>
            <person name="Sicheritz-Ponten T."/>
            <person name="Mortensen U.H."/>
            <person name="Thrane U."/>
        </authorList>
    </citation>
    <scope>NUCLEOTIDE SEQUENCE [LARGE SCALE GENOMIC DNA]</scope>
    <source>
        <strain evidence="9 10">IBT 11181</strain>
    </source>
</reference>
<accession>A0A225ASM8</accession>
<evidence type="ECO:0000256" key="1">
    <source>
        <dbReference type="ARBA" id="ARBA00004141"/>
    </source>
</evidence>
<dbReference type="RefSeq" id="XP_020124111.1">
    <property type="nucleotide sequence ID" value="XM_020259892.1"/>
</dbReference>
<evidence type="ECO:0000313" key="9">
    <source>
        <dbReference type="EMBL" id="OKL63990.1"/>
    </source>
</evidence>
<comment type="subcellular location">
    <subcellularLocation>
        <location evidence="1">Membrane</location>
        <topology evidence="1">Multi-pass membrane protein</topology>
    </subcellularLocation>
</comment>
<gene>
    <name evidence="9" type="ORF">UA08_00120</name>
</gene>
<evidence type="ECO:0000256" key="8">
    <source>
        <dbReference type="SAM" id="Phobius"/>
    </source>
</evidence>
<dbReference type="EMBL" id="LFMY01000001">
    <property type="protein sequence ID" value="OKL63990.1"/>
    <property type="molecule type" value="Genomic_DNA"/>
</dbReference>
<keyword evidence="5 8" id="KW-1133">Transmembrane helix</keyword>
<protein>
    <recommendedName>
        <fullName evidence="11">Peptide transporter ptr2</fullName>
    </recommendedName>
</protein>
<dbReference type="Pfam" id="PF00854">
    <property type="entry name" value="PTR2"/>
    <property type="match status" value="1"/>
</dbReference>
<feature type="transmembrane region" description="Helical" evidence="8">
    <location>
        <begin position="426"/>
        <end position="448"/>
    </location>
</feature>
<feature type="compositionally biased region" description="Basic and acidic residues" evidence="7">
    <location>
        <begin position="1"/>
        <end position="20"/>
    </location>
</feature>
<feature type="transmembrane region" description="Helical" evidence="8">
    <location>
        <begin position="137"/>
        <end position="161"/>
    </location>
</feature>
<keyword evidence="6 8" id="KW-0472">Membrane</keyword>
<keyword evidence="3" id="KW-0813">Transport</keyword>
<dbReference type="FunFam" id="1.20.1250.20:FF:000085">
    <property type="entry name" value="MFS peptide transporter Ptr2"/>
    <property type="match status" value="1"/>
</dbReference>
<name>A0A225ASM8_TALAT</name>
<keyword evidence="10" id="KW-1185">Reference proteome</keyword>
<evidence type="ECO:0008006" key="11">
    <source>
        <dbReference type="Google" id="ProtNLM"/>
    </source>
</evidence>
<dbReference type="GO" id="GO:0071916">
    <property type="term" value="F:dipeptide transmembrane transporter activity"/>
    <property type="evidence" value="ECO:0007669"/>
    <property type="project" value="UniProtKB-ARBA"/>
</dbReference>
<evidence type="ECO:0000256" key="2">
    <source>
        <dbReference type="ARBA" id="ARBA00005982"/>
    </source>
</evidence>
<evidence type="ECO:0000313" key="10">
    <source>
        <dbReference type="Proteomes" id="UP000214365"/>
    </source>
</evidence>
<dbReference type="OrthoDB" id="8904098at2759"/>
<evidence type="ECO:0000256" key="4">
    <source>
        <dbReference type="ARBA" id="ARBA00022692"/>
    </source>
</evidence>
<dbReference type="SUPFAM" id="SSF103473">
    <property type="entry name" value="MFS general substrate transporter"/>
    <property type="match status" value="1"/>
</dbReference>
<feature type="transmembrane region" description="Helical" evidence="8">
    <location>
        <begin position="227"/>
        <end position="246"/>
    </location>
</feature>
<dbReference type="Gene3D" id="1.20.1250.20">
    <property type="entry name" value="MFS general substrate transporter like domains"/>
    <property type="match status" value="1"/>
</dbReference>
<feature type="region of interest" description="Disordered" evidence="7">
    <location>
        <begin position="1"/>
        <end position="27"/>
    </location>
</feature>
<sequence>MDTHETKDQSKLSAPREHAESALGHMEVIEGRPTDEDLQTLRRVPGKIEWIVFTIVFLDLCERLTYYGTSIVMTNFIQRPLPSNSATGAGGKNGQSGALGYGQETSYALSTFKQFFFYTTPLLGAYLADARWGRFRVICMSVGLSIVAHVVFVVAALPSVIHNREASLATFILATVLLGFGTGGVKPNLSPLVAEQLSHTELTIKILPNNEKVISDPALTLNRAYMYYYFFTNVGGLIGTISMPYAEKYVGFWLAWLVPTAFYFLCPAILLWGYKRYRVTKPEPSAFGKAIRLWVYAQKDCWSFNPIKTWRSLNDGTMWYRAMPSNVAPSHRPSWMTFDDAWVEVVHRGFSACKVFAWYPLYFLCYNQINNNLTSQAALLQTHGFPNEILTSIDPLAIIILIPIFDRVLYPLLRSFKINPTPIKKITAAFFFASAAMIWAAVLQYYIYKKSPCGYSATTCESPSPISFGAQSGAFVLIAISEILGTITVLEYSFSKAPVEMRSLVQALALFANAVASAIGEALTPLTHDPLLIWNFAVPAILSAVGGLCFWFRFRKLDADEDKLNMLSAGTLNRENDEKLGAGQ</sequence>
<evidence type="ECO:0000256" key="7">
    <source>
        <dbReference type="SAM" id="MobiDB-lite"/>
    </source>
</evidence>
<organism evidence="9 10">
    <name type="scientific">Talaromyces atroroseus</name>
    <dbReference type="NCBI Taxonomy" id="1441469"/>
    <lineage>
        <taxon>Eukaryota</taxon>
        <taxon>Fungi</taxon>
        <taxon>Dikarya</taxon>
        <taxon>Ascomycota</taxon>
        <taxon>Pezizomycotina</taxon>
        <taxon>Eurotiomycetes</taxon>
        <taxon>Eurotiomycetidae</taxon>
        <taxon>Eurotiales</taxon>
        <taxon>Trichocomaceae</taxon>
        <taxon>Talaromyces</taxon>
        <taxon>Talaromyces sect. Trachyspermi</taxon>
    </lineage>
</organism>